<dbReference type="InterPro" id="IPR004027">
    <property type="entry name" value="SEC_C_motif"/>
</dbReference>
<dbReference type="SUPFAM" id="SSF103642">
    <property type="entry name" value="Sec-C motif"/>
    <property type="match status" value="1"/>
</dbReference>
<proteinExistence type="predicted"/>
<dbReference type="Gene3D" id="3.10.450.50">
    <property type="match status" value="1"/>
</dbReference>
<evidence type="ECO:0000313" key="3">
    <source>
        <dbReference type="Proteomes" id="UP000535890"/>
    </source>
</evidence>
<dbReference type="EMBL" id="JACCBN010000001">
    <property type="protein sequence ID" value="NYD34144.1"/>
    <property type="molecule type" value="Genomic_DNA"/>
</dbReference>
<comment type="caution">
    <text evidence="2">The sequence shown here is derived from an EMBL/GenBank/DDBJ whole genome shotgun (WGS) entry which is preliminary data.</text>
</comment>
<feature type="compositionally biased region" description="Acidic residues" evidence="1">
    <location>
        <begin position="1"/>
        <end position="10"/>
    </location>
</feature>
<evidence type="ECO:0008006" key="4">
    <source>
        <dbReference type="Google" id="ProtNLM"/>
    </source>
</evidence>
<feature type="region of interest" description="Disordered" evidence="1">
    <location>
        <begin position="1"/>
        <end position="22"/>
    </location>
</feature>
<sequence>MAPALTEDDLTGISSDAIASDDPRPYIDQLVAAVDEDRLAEPDLASYALGLAADLAEGLHDGDLALSLSARSVSAARGSSDENWTRARHAELLLQFGREDEGMRELHALRPQLTRDEMASVYVTEALLENDRAELAEEWLTAALVTAVQIVERAEPGPPSDEAREIESALAVRRFHVRRDLGLPYDEADAVAEQMDDNGPDYIYWPQTAFDRLLQAQPDAAEELGATWDEHRAMIERDLQESDPTDLPFVEVGTPDLLAALLADDEDAAPAPGPELEWPPGRNDPCWCGSGAKYKKCCLPRGRA</sequence>
<reference evidence="2 3" key="1">
    <citation type="submission" date="2020-07" db="EMBL/GenBank/DDBJ databases">
        <title>Sequencing the genomes of 1000 actinobacteria strains.</title>
        <authorList>
            <person name="Klenk H.-P."/>
        </authorList>
    </citation>
    <scope>NUCLEOTIDE SEQUENCE [LARGE SCALE GENOMIC DNA]</scope>
    <source>
        <strain evidence="2 3">DSM 45772</strain>
    </source>
</reference>
<accession>A0A7Y9DRJ1</accession>
<gene>
    <name evidence="2" type="ORF">BJ983_000246</name>
</gene>
<name>A0A7Y9DRJ1_9PSEU</name>
<dbReference type="Proteomes" id="UP000535890">
    <property type="component" value="Unassembled WGS sequence"/>
</dbReference>
<organism evidence="2 3">
    <name type="scientific">Actinomycetospora corticicola</name>
    <dbReference type="NCBI Taxonomy" id="663602"/>
    <lineage>
        <taxon>Bacteria</taxon>
        <taxon>Bacillati</taxon>
        <taxon>Actinomycetota</taxon>
        <taxon>Actinomycetes</taxon>
        <taxon>Pseudonocardiales</taxon>
        <taxon>Pseudonocardiaceae</taxon>
        <taxon>Actinomycetospora</taxon>
    </lineage>
</organism>
<dbReference type="Pfam" id="PF02810">
    <property type="entry name" value="SEC-C"/>
    <property type="match status" value="1"/>
</dbReference>
<evidence type="ECO:0000256" key="1">
    <source>
        <dbReference type="SAM" id="MobiDB-lite"/>
    </source>
</evidence>
<dbReference type="AlphaFoldDB" id="A0A7Y9DRJ1"/>
<protein>
    <recommendedName>
        <fullName evidence="4">SEC-C motif-containing protein</fullName>
    </recommendedName>
</protein>
<dbReference type="RefSeq" id="WP_179792127.1">
    <property type="nucleotide sequence ID" value="NZ_BAABHP010000012.1"/>
</dbReference>
<evidence type="ECO:0000313" key="2">
    <source>
        <dbReference type="EMBL" id="NYD34144.1"/>
    </source>
</evidence>
<keyword evidence="3" id="KW-1185">Reference proteome</keyword>